<keyword evidence="2" id="KW-1133">Transmembrane helix</keyword>
<reference evidence="3 4" key="1">
    <citation type="submission" date="2018-03" db="EMBL/GenBank/DDBJ databases">
        <authorList>
            <person name="Fogelqvist J."/>
        </authorList>
    </citation>
    <scope>NUCLEOTIDE SEQUENCE [LARGE SCALE GENOMIC DNA]</scope>
</reference>
<organism evidence="3 4">
    <name type="scientific">Plasmodiophora brassicae</name>
    <name type="common">Clubroot disease agent</name>
    <dbReference type="NCBI Taxonomy" id="37360"/>
    <lineage>
        <taxon>Eukaryota</taxon>
        <taxon>Sar</taxon>
        <taxon>Rhizaria</taxon>
        <taxon>Endomyxa</taxon>
        <taxon>Phytomyxea</taxon>
        <taxon>Plasmodiophorida</taxon>
        <taxon>Plasmodiophoridae</taxon>
        <taxon>Plasmodiophora</taxon>
    </lineage>
</organism>
<keyword evidence="2" id="KW-0472">Membrane</keyword>
<sequence length="497" mass="53499">MTRVAALTLTLNVAAFFVALFSVGAGLHVLSPNGTAVASFATNRFQFASNAFDVTGPVYVVTTQEMALETLSDAAAGRIVVLLDPVTAHLQQWADLCERRSCLALIRAGGVGFNDGYSGWAFWVHSRPFTSLPMVDMNIFAGVAMLKVMQAANTTTIRIGSGPDLDAVNPFAVNVAFDPFSVAVQNTAFFIAALNFLLALKRLASFVLDQNGKLRAPPRWPAGVIVAELYSSLVRMIYFASGAFTRFQGISAYASRFGSTAYLPFTYLSSALVGFAMHDTLHAGMVLSRTHRIVLGVVQAFVFLIVAADQLATVVATATLKDFLNTSIFSVMYLCMDLPMALGFIKYGLAVSKQLLKTRSLTGAEQHRRQVFANRVKLSGIVGLVTLTSQLAFALWFSVSGWAYMNLYALCSIFYAVQGILHLSAFKPKPSIVDKYVGFSTVRTETKASKSERNPFAGTPSSPQVVRMSSLQPTHQPATQTPAQADVVEAGAVSSAL</sequence>
<accession>A0A3P3Y2W5</accession>
<dbReference type="EMBL" id="OVEO01000002">
    <property type="protein sequence ID" value="SPQ94528.1"/>
    <property type="molecule type" value="Genomic_DNA"/>
</dbReference>
<protein>
    <submittedName>
        <fullName evidence="3">Uncharacterized protein</fullName>
    </submittedName>
</protein>
<evidence type="ECO:0000256" key="2">
    <source>
        <dbReference type="SAM" id="Phobius"/>
    </source>
</evidence>
<keyword evidence="3" id="KW-0496">Mitochondrion</keyword>
<feature type="region of interest" description="Disordered" evidence="1">
    <location>
        <begin position="448"/>
        <end position="485"/>
    </location>
</feature>
<evidence type="ECO:0000313" key="3">
    <source>
        <dbReference type="EMBL" id="SPQ94528.1"/>
    </source>
</evidence>
<feature type="transmembrane region" description="Helical" evidence="2">
    <location>
        <begin position="328"/>
        <end position="349"/>
    </location>
</feature>
<evidence type="ECO:0000256" key="1">
    <source>
        <dbReference type="SAM" id="MobiDB-lite"/>
    </source>
</evidence>
<feature type="transmembrane region" description="Helical" evidence="2">
    <location>
        <begin position="405"/>
        <end position="426"/>
    </location>
</feature>
<dbReference type="AlphaFoldDB" id="A0A3P3Y2W5"/>
<feature type="transmembrane region" description="Helical" evidence="2">
    <location>
        <begin position="261"/>
        <end position="281"/>
    </location>
</feature>
<feature type="transmembrane region" description="Helical" evidence="2">
    <location>
        <begin position="378"/>
        <end position="399"/>
    </location>
</feature>
<feature type="transmembrane region" description="Helical" evidence="2">
    <location>
        <begin position="293"/>
        <end position="316"/>
    </location>
</feature>
<gene>
    <name evidence="3" type="ORF">PLBR_LOCUS1743</name>
</gene>
<name>A0A3P3Y2W5_PLABS</name>
<keyword evidence="2" id="KW-0812">Transmembrane</keyword>
<dbReference type="Proteomes" id="UP000290189">
    <property type="component" value="Unassembled WGS sequence"/>
</dbReference>
<evidence type="ECO:0000313" key="4">
    <source>
        <dbReference type="Proteomes" id="UP000290189"/>
    </source>
</evidence>
<feature type="compositionally biased region" description="Polar residues" evidence="1">
    <location>
        <begin position="459"/>
        <end position="483"/>
    </location>
</feature>
<proteinExistence type="predicted"/>
<feature type="transmembrane region" description="Helical" evidence="2">
    <location>
        <begin position="188"/>
        <end position="208"/>
    </location>
</feature>
<geneLocation type="mitochondrion" evidence="3"/>
<feature type="transmembrane region" description="Helical" evidence="2">
    <location>
        <begin position="220"/>
        <end position="241"/>
    </location>
</feature>